<accession>A0A918PLD6</accession>
<dbReference type="EMBL" id="BMZA01000018">
    <property type="protein sequence ID" value="GGZ14519.1"/>
    <property type="molecule type" value="Genomic_DNA"/>
</dbReference>
<name>A0A918PLD6_9SPHN</name>
<dbReference type="InterPro" id="IPR005546">
    <property type="entry name" value="Autotransporte_beta"/>
</dbReference>
<dbReference type="SMART" id="SM00869">
    <property type="entry name" value="Autotransporter"/>
    <property type="match status" value="1"/>
</dbReference>
<proteinExistence type="predicted"/>
<dbReference type="AlphaFoldDB" id="A0A918PLD6"/>
<dbReference type="GO" id="GO:0019867">
    <property type="term" value="C:outer membrane"/>
    <property type="evidence" value="ECO:0007669"/>
    <property type="project" value="InterPro"/>
</dbReference>
<organism evidence="2 3">
    <name type="scientific">Novosphingobium colocasiae</name>
    <dbReference type="NCBI Taxonomy" id="1256513"/>
    <lineage>
        <taxon>Bacteria</taxon>
        <taxon>Pseudomonadati</taxon>
        <taxon>Pseudomonadota</taxon>
        <taxon>Alphaproteobacteria</taxon>
        <taxon>Sphingomonadales</taxon>
        <taxon>Sphingomonadaceae</taxon>
        <taxon>Novosphingobium</taxon>
    </lineage>
</organism>
<gene>
    <name evidence="2" type="ORF">GCM10011614_31860</name>
</gene>
<reference evidence="2" key="2">
    <citation type="submission" date="2020-09" db="EMBL/GenBank/DDBJ databases">
        <authorList>
            <person name="Sun Q."/>
            <person name="Kim S."/>
        </authorList>
    </citation>
    <scope>NUCLEOTIDE SEQUENCE</scope>
    <source>
        <strain evidence="2">KCTC 32255</strain>
    </source>
</reference>
<evidence type="ECO:0000259" key="1">
    <source>
        <dbReference type="PROSITE" id="PS51208"/>
    </source>
</evidence>
<dbReference type="Pfam" id="PF03797">
    <property type="entry name" value="Autotransporter"/>
    <property type="match status" value="1"/>
</dbReference>
<sequence length="890" mass="92642">MGIALAAAPAHADTFDNDGFETGDATGWTLTGGYWHSTDPSTGLPSWPPPVTDYNGPATQWEIQNAGNFDPNTGAAVVFAGQHSMRLNDLNNDYSITAMSQSVNNYLGNKLYYSWNAVLEPSHGATDSPSFIIKVTDKTTGTTINYISYSAYTAQQTTIFRQAGNYVTSDWKVEDIDMVNGHDYEMIFIALDCPYGGHRGYVYVDTFGNAIPTPNADVDFDPNTDITRGSDVLIPIGGTHDIDPSVPFYTITDLINQVVNPNFVGGKIQFDQDEFVMPLSFTVLSQGGSFDLNGRRGTFSGGLTGTGSIYVSGLGVLNVTVAPWIIDSGITVDGSTLLINSSLITSNVNVINGGVLGGRGSIAADIHIGAGSRLAPGNSPGTLVVVGGDVTLDDAATFDVDVDGRNYTVAGGAGSYDRVVLMTGATFTPNGILAPTLRGITGDATNTFTPTVGDTFAIVTGGTINAGAFDSVTQPATGLAANTRFDVLYRPTSVALAVTPINMAAWGADNGWSGNAIRAAGGLSVLRPTAGARSGAGYNLYDGLYGLTSDGYGAAFSQLSGEIHADALQAARDSARSFGGIVLNQAMRPWGCTPEQQSMGPFSGETAPSGEECGVTTSSKGATVWGQFIGLRNSADADGQSNGYRQTGRGLIAGASVINTNGTRLGFGGGFTDGKINDRNGGSADFDTVSGFIYGSKAFGPLSIGARAGYDKASVDTTRTVNLTTGGQTNKSSYHVETWGAALEAQYNLEVGKRTVLRPVAGIEWARSSADGLTETGSATTGLAFGKDKWTSARTKLGAELAVGVGNPVEAQVFGNWKHELKDPTAVRVASLGAAQWAVSSVDVDKDGFEAGGRLSIKASNAIRFDFQYSLERNGGIDSSQGLAGVAVKF</sequence>
<reference evidence="2" key="1">
    <citation type="journal article" date="2014" name="Int. J. Syst. Evol. Microbiol.">
        <title>Complete genome sequence of Corynebacterium casei LMG S-19264T (=DSM 44701T), isolated from a smear-ripened cheese.</title>
        <authorList>
            <consortium name="US DOE Joint Genome Institute (JGI-PGF)"/>
            <person name="Walter F."/>
            <person name="Albersmeier A."/>
            <person name="Kalinowski J."/>
            <person name="Ruckert C."/>
        </authorList>
    </citation>
    <scope>NUCLEOTIDE SEQUENCE</scope>
    <source>
        <strain evidence="2">KCTC 32255</strain>
    </source>
</reference>
<protein>
    <recommendedName>
        <fullName evidence="1">Autotransporter domain-containing protein</fullName>
    </recommendedName>
</protein>
<dbReference type="InterPro" id="IPR036709">
    <property type="entry name" value="Autotransporte_beta_dom_sf"/>
</dbReference>
<dbReference type="Proteomes" id="UP000648075">
    <property type="component" value="Unassembled WGS sequence"/>
</dbReference>
<dbReference type="PROSITE" id="PS51208">
    <property type="entry name" value="AUTOTRANSPORTER"/>
    <property type="match status" value="1"/>
</dbReference>
<keyword evidence="3" id="KW-1185">Reference proteome</keyword>
<evidence type="ECO:0000313" key="2">
    <source>
        <dbReference type="EMBL" id="GGZ14519.1"/>
    </source>
</evidence>
<feature type="domain" description="Autotransporter" evidence="1">
    <location>
        <begin position="617"/>
        <end position="890"/>
    </location>
</feature>
<dbReference type="SUPFAM" id="SSF103515">
    <property type="entry name" value="Autotransporter"/>
    <property type="match status" value="1"/>
</dbReference>
<dbReference type="InterPro" id="IPR006315">
    <property type="entry name" value="OM_autotransptr_brl_dom"/>
</dbReference>
<dbReference type="NCBIfam" id="TIGR01414">
    <property type="entry name" value="autotrans_barl"/>
    <property type="match status" value="1"/>
</dbReference>
<evidence type="ECO:0000313" key="3">
    <source>
        <dbReference type="Proteomes" id="UP000648075"/>
    </source>
</evidence>
<dbReference type="Gene3D" id="2.40.128.130">
    <property type="entry name" value="Autotransporter beta-domain"/>
    <property type="match status" value="1"/>
</dbReference>
<comment type="caution">
    <text evidence="2">The sequence shown here is derived from an EMBL/GenBank/DDBJ whole genome shotgun (WGS) entry which is preliminary data.</text>
</comment>